<sequence>MSSVSTAALAASPEARATDPARLVTFTLRTDADPGVLPRVLELVAKRGLVPELLTSRRHPDSETLSIEMEVAGMVRHESDHVANCLRAIPLVMQVLATERSLA</sequence>
<dbReference type="RefSeq" id="WP_180280744.1">
    <property type="nucleotide sequence ID" value="NZ_JABFDB010000001.1"/>
</dbReference>
<evidence type="ECO:0000313" key="1">
    <source>
        <dbReference type="EMBL" id="NYZ19063.1"/>
    </source>
</evidence>
<name>A0ABX2T465_9PROT</name>
<protein>
    <recommendedName>
        <fullName evidence="3">ACT domain-containing protein</fullName>
    </recommendedName>
</protein>
<dbReference type="EMBL" id="JABFDB010000001">
    <property type="protein sequence ID" value="NYZ19063.1"/>
    <property type="molecule type" value="Genomic_DNA"/>
</dbReference>
<reference evidence="1 2" key="1">
    <citation type="submission" date="2020-05" db="EMBL/GenBank/DDBJ databases">
        <title>Azospirillum oleiclasticum sp. nov, a nitrogen-fixing and heavy crude oil-emulsifying bacterium isolated from the crude oil of Yumen Oilfield.</title>
        <authorList>
            <person name="Wu D."/>
            <person name="Cai M."/>
            <person name="Zhang X."/>
        </authorList>
    </citation>
    <scope>NUCLEOTIDE SEQUENCE [LARGE SCALE GENOMIC DNA]</scope>
    <source>
        <strain evidence="1 2">ROY-1-1-2</strain>
    </source>
</reference>
<proteinExistence type="predicted"/>
<accession>A0ABX2T465</accession>
<keyword evidence="2" id="KW-1185">Reference proteome</keyword>
<dbReference type="Proteomes" id="UP000584642">
    <property type="component" value="Unassembled WGS sequence"/>
</dbReference>
<gene>
    <name evidence="1" type="ORF">HND93_05015</name>
</gene>
<evidence type="ECO:0008006" key="3">
    <source>
        <dbReference type="Google" id="ProtNLM"/>
    </source>
</evidence>
<comment type="caution">
    <text evidence="1">The sequence shown here is derived from an EMBL/GenBank/DDBJ whole genome shotgun (WGS) entry which is preliminary data.</text>
</comment>
<organism evidence="1 2">
    <name type="scientific">Azospirillum oleiclasticum</name>
    <dbReference type="NCBI Taxonomy" id="2735135"/>
    <lineage>
        <taxon>Bacteria</taxon>
        <taxon>Pseudomonadati</taxon>
        <taxon>Pseudomonadota</taxon>
        <taxon>Alphaproteobacteria</taxon>
        <taxon>Rhodospirillales</taxon>
        <taxon>Azospirillaceae</taxon>
        <taxon>Azospirillum</taxon>
    </lineage>
</organism>
<evidence type="ECO:0000313" key="2">
    <source>
        <dbReference type="Proteomes" id="UP000584642"/>
    </source>
</evidence>